<evidence type="ECO:0000256" key="1">
    <source>
        <dbReference type="SAM" id="MobiDB-lite"/>
    </source>
</evidence>
<accession>A0AAD2PWQ1</accession>
<feature type="region of interest" description="Disordered" evidence="1">
    <location>
        <begin position="368"/>
        <end position="392"/>
    </location>
</feature>
<name>A0AAD2PWQ1_9STRA</name>
<dbReference type="Proteomes" id="UP001295423">
    <property type="component" value="Unassembled WGS sequence"/>
</dbReference>
<feature type="compositionally biased region" description="Polar residues" evidence="1">
    <location>
        <begin position="213"/>
        <end position="244"/>
    </location>
</feature>
<feature type="compositionally biased region" description="Basic residues" evidence="1">
    <location>
        <begin position="375"/>
        <end position="387"/>
    </location>
</feature>
<sequence>MESSIASHTSKLLELSTKKIDQEKRPKLLEEMHCLAEEEKGKKEIAALLKNDKTIACCTVAFLPAEIAKCYRSDLIGCIPESLSETHCQQLADLITNIRSFHTFVKENDKKDFRMEWFGRHKNGSHRINEIESLVISIQLCLAIRDRVSMNGLSKLWGRKLRPLGRDKNALKLRFTNFLMPKGLHEEQHHWRPASVKKAMISIVSPIKKMMSPVSNGKRSNGQTPATRETSQLSEKSVLGNSQDESVEATICPVAVEKMNSMSIGFDDLQPQNPYRRRIEDSPQKGTSQHPIKKSVKKSKKRGFSSPQIEFKQTLSPRSKSPVRVKGKPNGQTPAKPFKISVLETSQDESIKLEVSFRRLVNVLAHPEKGTSQHPIKKSVKKSKKRGFSSPQIEFKQTLSPLSKSPVRVKGKPNGQTPAKPFEISLLETAQDESIELEVSPRRIIDALARPDKGTSQHPIKESVGKSLELYVLENSQDESIKIANALPIVERTSHIDSEWSRNSNERGTNGNPAKVTPTNELDSSFSFGSQYSKEEDEEDPVTADCHGTLPTENETEIIDYSSDDSAFVPDSDCYTDDSSNDEPNNDFGDHDDDSSTEEPDDEAEEEGKFRRKIDKLGLGSAVDAVLATGRKARKFAFQNPKGGQATRYSQIPVSSSRKRFAKNAKETEWIQNVVNMPGNENLTETQKAAYLFENLLKFYPDLLDVSAEECGIRGLNRMLPMDAHKTLAMMNEANMTYYTLRVVKRYIWDHFKIRFTAPEERIREITAHLVEPIHGTVKIDETIITYWYRPITNVVLNLFKHEFKDLEFHECKVILGGDHGVGVFHMSIKVVLYRQDGTIAREAIEKVGHINNGKDTYQVLNETIMQPLEESLALLEKSALRIPKDCALVTFIPLTECNSSNDSAFRIITLIVAATGDLAWVNTMQGKENMSSKWCPYCDLHPNEFKNIDHNPGNLWTLESMARTRNFIASGVYPAKDKARLQKGCTRAPLSKVLQPQRYKPPVLHVMMGGFNFAIKGLYDYADARHEKVPEKERKKRIEYFDAMDILDSLEEEFKSLEDPERIKHKRKECISEKKKFQDLKNPQERFPCTCEEDPHPD</sequence>
<reference evidence="2" key="1">
    <citation type="submission" date="2023-08" db="EMBL/GenBank/DDBJ databases">
        <authorList>
            <person name="Audoor S."/>
            <person name="Bilcke G."/>
        </authorList>
    </citation>
    <scope>NUCLEOTIDE SEQUENCE</scope>
</reference>
<feature type="compositionally biased region" description="Basic residues" evidence="1">
    <location>
        <begin position="291"/>
        <end position="303"/>
    </location>
</feature>
<feature type="region of interest" description="Disordered" evidence="1">
    <location>
        <begin position="498"/>
        <end position="611"/>
    </location>
</feature>
<dbReference type="EMBL" id="CAKOGP040002097">
    <property type="protein sequence ID" value="CAJ1962191.1"/>
    <property type="molecule type" value="Genomic_DNA"/>
</dbReference>
<evidence type="ECO:0000313" key="2">
    <source>
        <dbReference type="EMBL" id="CAJ1962191.1"/>
    </source>
</evidence>
<protein>
    <submittedName>
        <fullName evidence="2">Uncharacterized protein</fullName>
    </submittedName>
</protein>
<comment type="caution">
    <text evidence="2">The sequence shown here is derived from an EMBL/GenBank/DDBJ whole genome shotgun (WGS) entry which is preliminary data.</text>
</comment>
<gene>
    <name evidence="2" type="ORF">CYCCA115_LOCUS19569</name>
</gene>
<feature type="compositionally biased region" description="Polar residues" evidence="1">
    <location>
        <begin position="501"/>
        <end position="532"/>
    </location>
</feature>
<feature type="region of interest" description="Disordered" evidence="1">
    <location>
        <begin position="263"/>
        <end position="336"/>
    </location>
</feature>
<feature type="region of interest" description="Disordered" evidence="1">
    <location>
        <begin position="210"/>
        <end position="244"/>
    </location>
</feature>
<feature type="compositionally biased region" description="Acidic residues" evidence="1">
    <location>
        <begin position="574"/>
        <end position="606"/>
    </location>
</feature>
<organism evidence="2 3">
    <name type="scientific">Cylindrotheca closterium</name>
    <dbReference type="NCBI Taxonomy" id="2856"/>
    <lineage>
        <taxon>Eukaryota</taxon>
        <taxon>Sar</taxon>
        <taxon>Stramenopiles</taxon>
        <taxon>Ochrophyta</taxon>
        <taxon>Bacillariophyta</taxon>
        <taxon>Bacillariophyceae</taxon>
        <taxon>Bacillariophycidae</taxon>
        <taxon>Bacillariales</taxon>
        <taxon>Bacillariaceae</taxon>
        <taxon>Cylindrotheca</taxon>
    </lineage>
</organism>
<evidence type="ECO:0000313" key="3">
    <source>
        <dbReference type="Proteomes" id="UP001295423"/>
    </source>
</evidence>
<dbReference type="AlphaFoldDB" id="A0AAD2PWQ1"/>
<keyword evidence="3" id="KW-1185">Reference proteome</keyword>
<feature type="compositionally biased region" description="Polar residues" evidence="1">
    <location>
        <begin position="305"/>
        <end position="319"/>
    </location>
</feature>
<proteinExistence type="predicted"/>